<accession>A0A8C5QER0</accession>
<dbReference type="CDD" id="cd01650">
    <property type="entry name" value="RT_nLTR_like"/>
    <property type="match status" value="1"/>
</dbReference>
<evidence type="ECO:0000313" key="3">
    <source>
        <dbReference type="Proteomes" id="UP000694569"/>
    </source>
</evidence>
<dbReference type="PROSITE" id="PS50878">
    <property type="entry name" value="RT_POL"/>
    <property type="match status" value="1"/>
</dbReference>
<evidence type="ECO:0000259" key="1">
    <source>
        <dbReference type="PROSITE" id="PS50878"/>
    </source>
</evidence>
<proteinExistence type="predicted"/>
<dbReference type="InterPro" id="IPR000477">
    <property type="entry name" value="RT_dom"/>
</dbReference>
<dbReference type="OrthoDB" id="9908259at2759"/>
<dbReference type="PANTHER" id="PTHR31635:SF196">
    <property type="entry name" value="REVERSE TRANSCRIPTASE DOMAIN-CONTAINING PROTEIN-RELATED"/>
    <property type="match status" value="1"/>
</dbReference>
<dbReference type="GeneTree" id="ENSGT00940000163630"/>
<dbReference type="PANTHER" id="PTHR31635">
    <property type="entry name" value="REVERSE TRANSCRIPTASE DOMAIN-CONTAINING PROTEIN-RELATED"/>
    <property type="match status" value="1"/>
</dbReference>
<dbReference type="InterPro" id="IPR043502">
    <property type="entry name" value="DNA/RNA_pol_sf"/>
</dbReference>
<keyword evidence="3" id="KW-1185">Reference proteome</keyword>
<dbReference type="SUPFAM" id="SSF56672">
    <property type="entry name" value="DNA/RNA polymerases"/>
    <property type="match status" value="1"/>
</dbReference>
<feature type="domain" description="Reverse transcriptase" evidence="1">
    <location>
        <begin position="139"/>
        <end position="413"/>
    </location>
</feature>
<reference evidence="2" key="2">
    <citation type="submission" date="2025-09" db="UniProtKB">
        <authorList>
            <consortium name="Ensembl"/>
        </authorList>
    </citation>
    <scope>IDENTIFICATION</scope>
</reference>
<dbReference type="Pfam" id="PF00078">
    <property type="entry name" value="RVT_1"/>
    <property type="match status" value="1"/>
</dbReference>
<evidence type="ECO:0000313" key="2">
    <source>
        <dbReference type="Ensembl" id="ENSLLEP00000036440.1"/>
    </source>
</evidence>
<protein>
    <recommendedName>
        <fullName evidence="1">Reverse transcriptase domain-containing protein</fullName>
    </recommendedName>
</protein>
<reference evidence="2" key="1">
    <citation type="submission" date="2025-08" db="UniProtKB">
        <authorList>
            <consortium name="Ensembl"/>
        </authorList>
    </citation>
    <scope>IDENTIFICATION</scope>
</reference>
<dbReference type="AlphaFoldDB" id="A0A8C5QER0"/>
<name>A0A8C5QER0_9ANUR</name>
<sequence length="897" mass="102052">MYLYNNKTSKIMANRLRKKVAKSKIDHLTAADGSAHYHPQQIADSFAEYYSALYNLQQETALPQPTLSGIFPFLQRLHLPALPDTYIPRLISSPSMTELTLALSSLKSNKAPGPDGFTAAYYKSFSTRLNTPLLSALTHVFTSGTATTDWLSATIVTIPKTSPPADQCSKYRPISLINVDAKIYAKILATRLVDIMPLLIADDQVGFITSRQGPDNTIKAMALMDHARRSNTPTLMLSLDAEKAFDRLHWKFLEHTLLKFNFPREFIGAIMALYSCPNARVLTAGFQSSVISITNGTRQGCPLSPILYALALEPLAQAIRQADEVEGLMVGPSAYKLSLFADDILLTLTNPLTSLPALHSILETYGRISYHKINVHKTQALPYNILVSDLTSLKKIYPYDWRTSSLTYLGIKLTFTKSQLFALNYTPLIALTSNLCQQWSNVEISWAGRINAIKMMLLPKLLYVFRALPIMATRSFFAALLSTLSHFIWRGKRPRIKIALLHQPVAGGGLGLPNLLLYYRAAVMTNLGRLFTGINLPQWSALLLPSTLPHDFLGFLWTPKATRRLVNELPDLVILFIRVWDVTRSALTAIHPISLASPITVFTHLIPNFDPRPWNRASLDKLYYLYASHDLLPFRQLQDKHSLHAKLGFHFLRLRSCLSQYGLLHLPPNSDILTQFEKYCLHPSPETRLLSLLYQQLLTRPQIKRWRFQETWERDLNHSFTPDQWRDSFLLDCKKFRCISLTEARKKVLYRWYITPDREHHFKPTVPKTCWRCGEEDGTFFHIWWTCSRLTLFWDQLASLSTEVLGVEITPSPDTFLLQMFPSTLSRFQKQLLAHILSVSTNFIAFNWKSDKIPTMGMVKTRMGELRSLDAMARSLMGLKGVGKDHWTIWDAYTVAL</sequence>
<dbReference type="Ensembl" id="ENSLLET00000037844.1">
    <property type="protein sequence ID" value="ENSLLEP00000036440.1"/>
    <property type="gene ID" value="ENSLLEG00000023095.1"/>
</dbReference>
<dbReference type="Proteomes" id="UP000694569">
    <property type="component" value="Unplaced"/>
</dbReference>
<organism evidence="2 3">
    <name type="scientific">Leptobrachium leishanense</name>
    <name type="common">Leishan spiny toad</name>
    <dbReference type="NCBI Taxonomy" id="445787"/>
    <lineage>
        <taxon>Eukaryota</taxon>
        <taxon>Metazoa</taxon>
        <taxon>Chordata</taxon>
        <taxon>Craniata</taxon>
        <taxon>Vertebrata</taxon>
        <taxon>Euteleostomi</taxon>
        <taxon>Amphibia</taxon>
        <taxon>Batrachia</taxon>
        <taxon>Anura</taxon>
        <taxon>Pelobatoidea</taxon>
        <taxon>Megophryidae</taxon>
        <taxon>Leptobrachium</taxon>
    </lineage>
</organism>